<dbReference type="GO" id="GO:0000166">
    <property type="term" value="F:nucleotide binding"/>
    <property type="evidence" value="ECO:0007669"/>
    <property type="project" value="UniProtKB-KW"/>
</dbReference>
<dbReference type="Gene3D" id="1.10.8.470">
    <property type="match status" value="1"/>
</dbReference>
<dbReference type="CDD" id="cd01899">
    <property type="entry name" value="Ygr210"/>
    <property type="match status" value="1"/>
</dbReference>
<dbReference type="Gene3D" id="3.10.20.30">
    <property type="match status" value="1"/>
</dbReference>
<dbReference type="RefSeq" id="WP_279528223.1">
    <property type="nucleotide sequence ID" value="NZ_CP122312.1"/>
</dbReference>
<accession>A0ABD5Z8K0</accession>
<evidence type="ECO:0000259" key="2">
    <source>
        <dbReference type="PROSITE" id="PS51710"/>
    </source>
</evidence>
<dbReference type="PROSITE" id="PS51710">
    <property type="entry name" value="G_OBG"/>
    <property type="match status" value="1"/>
</dbReference>
<dbReference type="InterPro" id="IPR013646">
    <property type="entry name" value="YGR210-like_G4"/>
</dbReference>
<dbReference type="PANTHER" id="PTHR23305:SF1">
    <property type="entry name" value="OBG-TYPE G DOMAIN-CONTAINING PROTEIN"/>
    <property type="match status" value="1"/>
</dbReference>
<dbReference type="InterPro" id="IPR012676">
    <property type="entry name" value="TGS-like"/>
</dbReference>
<dbReference type="AlphaFoldDB" id="A0ABD5Z8K0"/>
<feature type="domain" description="OBG-type G" evidence="2">
    <location>
        <begin position="3"/>
        <end position="271"/>
    </location>
</feature>
<comment type="caution">
    <text evidence="3">The sequence shown here is derived from an EMBL/GenBank/DDBJ whole genome shotgun (WGS) entry which is preliminary data.</text>
</comment>
<dbReference type="InterPro" id="IPR012675">
    <property type="entry name" value="Beta-grasp_dom_sf"/>
</dbReference>
<dbReference type="PANTHER" id="PTHR23305">
    <property type="entry name" value="OBG GTPASE FAMILY"/>
    <property type="match status" value="1"/>
</dbReference>
<dbReference type="Pfam" id="PF08438">
    <property type="entry name" value="YGR210-like_G4"/>
    <property type="match status" value="1"/>
</dbReference>
<dbReference type="Pfam" id="PF02824">
    <property type="entry name" value="TGS"/>
    <property type="match status" value="1"/>
</dbReference>
<dbReference type="InterPro" id="IPR006073">
    <property type="entry name" value="GTP-bd"/>
</dbReference>
<keyword evidence="4" id="KW-1185">Reference proteome</keyword>
<dbReference type="Pfam" id="PF01926">
    <property type="entry name" value="MMR_HSR1"/>
    <property type="match status" value="1"/>
</dbReference>
<dbReference type="InterPro" id="IPR004095">
    <property type="entry name" value="TGS"/>
</dbReference>
<dbReference type="PRINTS" id="PR00326">
    <property type="entry name" value="GTP1OBG"/>
</dbReference>
<dbReference type="Gene3D" id="3.40.50.300">
    <property type="entry name" value="P-loop containing nucleotide triphosphate hydrolases"/>
    <property type="match status" value="1"/>
</dbReference>
<dbReference type="SUPFAM" id="SSF81271">
    <property type="entry name" value="TGS-like"/>
    <property type="match status" value="1"/>
</dbReference>
<dbReference type="InterPro" id="IPR031167">
    <property type="entry name" value="G_OBG"/>
</dbReference>
<dbReference type="NCBIfam" id="NF007171">
    <property type="entry name" value="PRK09602.1"/>
    <property type="match status" value="1"/>
</dbReference>
<proteinExistence type="predicted"/>
<keyword evidence="1" id="KW-0547">Nucleotide-binding</keyword>
<evidence type="ECO:0000313" key="4">
    <source>
        <dbReference type="Proteomes" id="UP001596447"/>
    </source>
</evidence>
<reference evidence="3 4" key="1">
    <citation type="journal article" date="2019" name="Int. J. Syst. Evol. Microbiol.">
        <title>The Global Catalogue of Microorganisms (GCM) 10K type strain sequencing project: providing services to taxonomists for standard genome sequencing and annotation.</title>
        <authorList>
            <consortium name="The Broad Institute Genomics Platform"/>
            <consortium name="The Broad Institute Genome Sequencing Center for Infectious Disease"/>
            <person name="Wu L."/>
            <person name="Ma J."/>
        </authorList>
    </citation>
    <scope>NUCLEOTIDE SEQUENCE [LARGE SCALE GENOMIC DNA]</scope>
    <source>
        <strain evidence="3 4">XZGYJ-43</strain>
    </source>
</reference>
<dbReference type="SUPFAM" id="SSF52540">
    <property type="entry name" value="P-loop containing nucleoside triphosphate hydrolases"/>
    <property type="match status" value="1"/>
</dbReference>
<dbReference type="EMBL" id="JBHTAR010000011">
    <property type="protein sequence ID" value="MFC7201479.1"/>
    <property type="molecule type" value="Genomic_DNA"/>
</dbReference>
<evidence type="ECO:0000256" key="1">
    <source>
        <dbReference type="ARBA" id="ARBA00022741"/>
    </source>
</evidence>
<dbReference type="InterPro" id="IPR027417">
    <property type="entry name" value="P-loop_NTPase"/>
</dbReference>
<name>A0ABD5Z8K0_9EURY</name>
<dbReference type="Proteomes" id="UP001596447">
    <property type="component" value="Unassembled WGS sequence"/>
</dbReference>
<gene>
    <name evidence="3" type="ORF">ACFQJ9_19070</name>
</gene>
<sequence length="395" mass="43308">MSYRIGLVGKPSVGKSTFFNAATMNDVPEGAYPFTTIDPSVGEAYVRTDCAAPEFDEECQPSVGVCEHGTRFVPVKLVDVAGLVPGAHEGRGLGNQFLTDLNETDVLVHVVDFSGTTDIEGEATEGHDPREDIDFLEAELDAWYLDILEKGVERYETQHVADVDPEDVLGEQLSAFGIKPAEIKQVVLSLGLAVTPTEWDADEKEELAREIRKRTKPMVVAANKMDTPAAQENWDEITSDPDYDHLEFVPVSAHAEKALKNAKEQDAVDYTPGDDDFEITADLPAEKEQGLEQIREFVTEFDGTGVQKALEAATFDVLGLKAVFPGTASGDWTKGPFRDCFLLPEDATAEDFAYHLHSDIGDGFLHGIDCRDERQVGSDTVLDHRDVVEVVSTNQ</sequence>
<protein>
    <submittedName>
        <fullName evidence="3">Redox-regulated ATPase YchF</fullName>
    </submittedName>
</protein>
<evidence type="ECO:0000313" key="3">
    <source>
        <dbReference type="EMBL" id="MFC7201479.1"/>
    </source>
</evidence>
<organism evidence="3 4">
    <name type="scientific">Halospeciosus flavus</name>
    <dbReference type="NCBI Taxonomy" id="3032283"/>
    <lineage>
        <taxon>Archaea</taxon>
        <taxon>Methanobacteriati</taxon>
        <taxon>Methanobacteriota</taxon>
        <taxon>Stenosarchaea group</taxon>
        <taxon>Halobacteria</taxon>
        <taxon>Halobacteriales</taxon>
        <taxon>Halobacteriaceae</taxon>
        <taxon>Halospeciosus</taxon>
    </lineage>
</organism>